<comment type="caution">
    <text evidence="2">The sequence shown here is derived from an EMBL/GenBank/DDBJ whole genome shotgun (WGS) entry which is preliminary data.</text>
</comment>
<reference evidence="2 3" key="1">
    <citation type="journal article" date="2016" name="Nat. Commun.">
        <title>Thousands of microbial genomes shed light on interconnected biogeochemical processes in an aquifer system.</title>
        <authorList>
            <person name="Anantharaman K."/>
            <person name="Brown C.T."/>
            <person name="Hug L.A."/>
            <person name="Sharon I."/>
            <person name="Castelle C.J."/>
            <person name="Probst A.J."/>
            <person name="Thomas B.C."/>
            <person name="Singh A."/>
            <person name="Wilkins M.J."/>
            <person name="Karaoz U."/>
            <person name="Brodie E.L."/>
            <person name="Williams K.H."/>
            <person name="Hubbard S.S."/>
            <person name="Banfield J.F."/>
        </authorList>
    </citation>
    <scope>NUCLEOTIDE SEQUENCE [LARGE SCALE GENOMIC DNA]</scope>
</reference>
<feature type="compositionally biased region" description="Basic and acidic residues" evidence="1">
    <location>
        <begin position="35"/>
        <end position="44"/>
    </location>
</feature>
<dbReference type="Proteomes" id="UP000177925">
    <property type="component" value="Unassembled WGS sequence"/>
</dbReference>
<protein>
    <submittedName>
        <fullName evidence="2">Uncharacterized protein</fullName>
    </submittedName>
</protein>
<evidence type="ECO:0000313" key="3">
    <source>
        <dbReference type="Proteomes" id="UP000177925"/>
    </source>
</evidence>
<gene>
    <name evidence="2" type="ORF">A2150_08105</name>
</gene>
<evidence type="ECO:0000313" key="2">
    <source>
        <dbReference type="EMBL" id="OGI42353.1"/>
    </source>
</evidence>
<organism evidence="2 3">
    <name type="scientific">Candidatus Muproteobacteria bacterium RBG_16_64_11</name>
    <dbReference type="NCBI Taxonomy" id="1817758"/>
    <lineage>
        <taxon>Bacteria</taxon>
        <taxon>Pseudomonadati</taxon>
        <taxon>Pseudomonadota</taxon>
        <taxon>Candidatus Muproteobacteria</taxon>
    </lineage>
</organism>
<proteinExistence type="predicted"/>
<name>A0A1F6TB53_9PROT</name>
<dbReference type="AlphaFoldDB" id="A0A1F6TB53"/>
<feature type="region of interest" description="Disordered" evidence="1">
    <location>
        <begin position="1"/>
        <end position="77"/>
    </location>
</feature>
<dbReference type="EMBL" id="MFSS01000092">
    <property type="protein sequence ID" value="OGI42353.1"/>
    <property type="molecule type" value="Genomic_DNA"/>
</dbReference>
<accession>A0A1F6TB53</accession>
<sequence length="110" mass="11263">MGNGDDDPPPGHSYNHNDYAGTSPGNPGAQGGNGYERDHDDDHGSSSSGGCGDHDDDGDDDHGGNCPIETFRTADGDELSARQVGLLVQAMAGFAPDSFDAVLAAAWDNS</sequence>
<evidence type="ECO:0000256" key="1">
    <source>
        <dbReference type="SAM" id="MobiDB-lite"/>
    </source>
</evidence>